<protein>
    <submittedName>
        <fullName evidence="6">Uncharacterized protein</fullName>
    </submittedName>
</protein>
<keyword evidence="2" id="KW-0862">Zinc</keyword>
<evidence type="ECO:0000256" key="1">
    <source>
        <dbReference type="ARBA" id="ARBA00022723"/>
    </source>
</evidence>
<evidence type="ECO:0000256" key="3">
    <source>
        <dbReference type="ARBA" id="ARBA00023015"/>
    </source>
</evidence>
<keyword evidence="1" id="KW-0479">Metal-binding</keyword>
<keyword evidence="5" id="KW-0539">Nucleus</keyword>
<dbReference type="PANTHER" id="PTHR47660">
    <property type="entry name" value="TRANSCRIPTION FACTOR WITH C2H2 AND ZN(2)-CYS(6) DNA BINDING DOMAIN (EUROFUNG)-RELATED-RELATED"/>
    <property type="match status" value="1"/>
</dbReference>
<gene>
    <name evidence="6" type="ORF">B0H67DRAFT_672808</name>
</gene>
<reference evidence="6" key="1">
    <citation type="submission" date="2023-06" db="EMBL/GenBank/DDBJ databases">
        <title>Genome-scale phylogeny and comparative genomics of the fungal order Sordariales.</title>
        <authorList>
            <consortium name="Lawrence Berkeley National Laboratory"/>
            <person name="Hensen N."/>
            <person name="Bonometti L."/>
            <person name="Westerberg I."/>
            <person name="Brannstrom I.O."/>
            <person name="Guillou S."/>
            <person name="Cros-Aarteil S."/>
            <person name="Calhoun S."/>
            <person name="Haridas S."/>
            <person name="Kuo A."/>
            <person name="Mondo S."/>
            <person name="Pangilinan J."/>
            <person name="Riley R."/>
            <person name="Labutti K."/>
            <person name="Andreopoulos B."/>
            <person name="Lipzen A."/>
            <person name="Chen C."/>
            <person name="Yanf M."/>
            <person name="Daum C."/>
            <person name="Ng V."/>
            <person name="Clum A."/>
            <person name="Steindorff A."/>
            <person name="Ohm R."/>
            <person name="Martin F."/>
            <person name="Silar P."/>
            <person name="Natvig D."/>
            <person name="Lalanne C."/>
            <person name="Gautier V."/>
            <person name="Ament-Velasquez S.L."/>
            <person name="Kruys A."/>
            <person name="Hutchinson M.I."/>
            <person name="Powell A.J."/>
            <person name="Barry K."/>
            <person name="Miller A.N."/>
            <person name="Grigoriev I.V."/>
            <person name="Debuchy R."/>
            <person name="Gladieux P."/>
            <person name="Thoren M.H."/>
            <person name="Johannesson H."/>
        </authorList>
    </citation>
    <scope>NUCLEOTIDE SEQUENCE</scope>
    <source>
        <strain evidence="6">SMH4607-1</strain>
    </source>
</reference>
<evidence type="ECO:0000256" key="2">
    <source>
        <dbReference type="ARBA" id="ARBA00022833"/>
    </source>
</evidence>
<evidence type="ECO:0000256" key="4">
    <source>
        <dbReference type="ARBA" id="ARBA00023163"/>
    </source>
</evidence>
<dbReference type="Proteomes" id="UP001172102">
    <property type="component" value="Unassembled WGS sequence"/>
</dbReference>
<evidence type="ECO:0000313" key="7">
    <source>
        <dbReference type="Proteomes" id="UP001172102"/>
    </source>
</evidence>
<dbReference type="AlphaFoldDB" id="A0AA40A3G9"/>
<proteinExistence type="predicted"/>
<keyword evidence="7" id="KW-1185">Reference proteome</keyword>
<dbReference type="EMBL" id="JAUKUA010000006">
    <property type="protein sequence ID" value="KAK0708584.1"/>
    <property type="molecule type" value="Genomic_DNA"/>
</dbReference>
<name>A0AA40A3G9_9PEZI</name>
<accession>A0AA40A3G9</accession>
<dbReference type="PANTHER" id="PTHR47660:SF3">
    <property type="entry name" value="FINGER DOMAIN PROTEIN, PUTATIVE (AFU_ORTHOLOGUE AFUA_4G03310)-RELATED"/>
    <property type="match status" value="1"/>
</dbReference>
<evidence type="ECO:0000313" key="6">
    <source>
        <dbReference type="EMBL" id="KAK0708584.1"/>
    </source>
</evidence>
<sequence>MPKWPSSPREFISPGCRAHLISVIRTYPRMMMRPESLPPFIHAAASGLHNVAGGQQQQQQPLQVGDQASGFTLLRPLSMCFGIAHVFTARTATTAGFLWQSVDDEHRRIRDSVPQMDTLTRDETLASIQAMVIYLLMRVIESGHEYFVANHDMLRTMKKLSARFAHLVPGPFSPAHARTARPAWRDWIHEETRRRVTIVCFLTSLVVGAEGCDIIMDPNLIPLPSGRALWEARTETDWAREFEAAWAEVRVNGPRLDTVGDLAVAKFGAGAGTGVMVGFKGGVGEGRSRAVEDVLDGWHAGLDGLGMLLAAVMAGVYTA</sequence>
<keyword evidence="4" id="KW-0804">Transcription</keyword>
<evidence type="ECO:0000256" key="5">
    <source>
        <dbReference type="ARBA" id="ARBA00023242"/>
    </source>
</evidence>
<keyword evidence="3" id="KW-0805">Transcription regulation</keyword>
<organism evidence="6 7">
    <name type="scientific">Lasiosphaeris hirsuta</name>
    <dbReference type="NCBI Taxonomy" id="260670"/>
    <lineage>
        <taxon>Eukaryota</taxon>
        <taxon>Fungi</taxon>
        <taxon>Dikarya</taxon>
        <taxon>Ascomycota</taxon>
        <taxon>Pezizomycotina</taxon>
        <taxon>Sordariomycetes</taxon>
        <taxon>Sordariomycetidae</taxon>
        <taxon>Sordariales</taxon>
        <taxon>Lasiosphaeriaceae</taxon>
        <taxon>Lasiosphaeris</taxon>
    </lineage>
</organism>
<comment type="caution">
    <text evidence="6">The sequence shown here is derived from an EMBL/GenBank/DDBJ whole genome shotgun (WGS) entry which is preliminary data.</text>
</comment>
<dbReference type="GO" id="GO:0046872">
    <property type="term" value="F:metal ion binding"/>
    <property type="evidence" value="ECO:0007669"/>
    <property type="project" value="UniProtKB-KW"/>
</dbReference>